<dbReference type="EMBL" id="AKWF02000084">
    <property type="protein sequence ID" value="EMO62272.1"/>
    <property type="molecule type" value="Genomic_DNA"/>
</dbReference>
<accession>M6VXP0</accession>
<evidence type="ECO:0000313" key="2">
    <source>
        <dbReference type="EMBL" id="EMO62272.1"/>
    </source>
</evidence>
<keyword evidence="1" id="KW-0472">Membrane</keyword>
<sequence>MIVQEKKPQELLEDRIFTISNLLSVSRVFLYLFSSLSQKLIWLRRKKPNSYFTPCLHVF</sequence>
<evidence type="ECO:0000256" key="1">
    <source>
        <dbReference type="SAM" id="Phobius"/>
    </source>
</evidence>
<feature type="transmembrane region" description="Helical" evidence="1">
    <location>
        <begin position="16"/>
        <end position="36"/>
    </location>
</feature>
<keyword evidence="1" id="KW-0812">Transmembrane</keyword>
<comment type="caution">
    <text evidence="2">The sequence shown here is derived from an EMBL/GenBank/DDBJ whole genome shotgun (WGS) entry which is preliminary data.</text>
</comment>
<dbReference type="Proteomes" id="UP000012159">
    <property type="component" value="Unassembled WGS sequence"/>
</dbReference>
<proteinExistence type="predicted"/>
<name>M6VXP0_LEPBO</name>
<reference evidence="2 3" key="1">
    <citation type="submission" date="2013-01" db="EMBL/GenBank/DDBJ databases">
        <authorList>
            <person name="Harkins D.M."/>
            <person name="Durkin A.S."/>
            <person name="Brinkac L.M."/>
            <person name="Haft D.H."/>
            <person name="Selengut J.D."/>
            <person name="Sanka R."/>
            <person name="DePew J."/>
            <person name="Purushe J."/>
            <person name="Picardeau M."/>
            <person name="Werts C."/>
            <person name="Goarant C."/>
            <person name="Vinetz J.M."/>
            <person name="Sutton G.G."/>
            <person name="Nierman W.C."/>
            <person name="Fouts D.E."/>
        </authorList>
    </citation>
    <scope>NUCLEOTIDE SEQUENCE [LARGE SCALE GENOMIC DNA]</scope>
    <source>
        <strain evidence="2 3">200901868</strain>
    </source>
</reference>
<organism evidence="2 3">
    <name type="scientific">Leptospira borgpetersenii serovar Pomona str. 200901868</name>
    <dbReference type="NCBI Taxonomy" id="1192866"/>
    <lineage>
        <taxon>Bacteria</taxon>
        <taxon>Pseudomonadati</taxon>
        <taxon>Spirochaetota</taxon>
        <taxon>Spirochaetia</taxon>
        <taxon>Leptospirales</taxon>
        <taxon>Leptospiraceae</taxon>
        <taxon>Leptospira</taxon>
    </lineage>
</organism>
<evidence type="ECO:0000313" key="3">
    <source>
        <dbReference type="Proteomes" id="UP000012159"/>
    </source>
</evidence>
<protein>
    <submittedName>
        <fullName evidence="2">Uncharacterized protein</fullName>
    </submittedName>
</protein>
<gene>
    <name evidence="2" type="ORF">LEP1GSC133_3794</name>
</gene>
<dbReference type="AlphaFoldDB" id="M6VXP0"/>
<keyword evidence="1" id="KW-1133">Transmembrane helix</keyword>